<gene>
    <name evidence="1" type="ORF">J1N35_002315</name>
</gene>
<comment type="caution">
    <text evidence="1">The sequence shown here is derived from an EMBL/GenBank/DDBJ whole genome shotgun (WGS) entry which is preliminary data.</text>
</comment>
<accession>A0A9D4AMA6</accession>
<dbReference type="AlphaFoldDB" id="A0A9D4AMA6"/>
<dbReference type="OrthoDB" id="1730667at2759"/>
<sequence length="125" mass="13872">MVSSSLSLISSSFPSYIDSSPNSVSFLPITFKLFKPNPRFSKSLKYPSSKLSCCSSTVEDGLSSTTAEQFFNNDSIADFMRFKRGSQNCSGELQTAIVSYLDLVSMIDIADTEYVWLNSNIENFL</sequence>
<dbReference type="PANTHER" id="PTHR35757:SF1">
    <property type="entry name" value="THERMOSOME SUBUNIT GAMMA"/>
    <property type="match status" value="1"/>
</dbReference>
<dbReference type="EMBL" id="JAIQCV010000001">
    <property type="protein sequence ID" value="KAH1130937.1"/>
    <property type="molecule type" value="Genomic_DNA"/>
</dbReference>
<keyword evidence="2" id="KW-1185">Reference proteome</keyword>
<evidence type="ECO:0000313" key="2">
    <source>
        <dbReference type="Proteomes" id="UP000828251"/>
    </source>
</evidence>
<reference evidence="1 2" key="1">
    <citation type="journal article" date="2021" name="Plant Biotechnol. J.">
        <title>Multi-omics assisted identification of the key and species-specific regulatory components of drought-tolerant mechanisms in Gossypium stocksii.</title>
        <authorList>
            <person name="Yu D."/>
            <person name="Ke L."/>
            <person name="Zhang D."/>
            <person name="Wu Y."/>
            <person name="Sun Y."/>
            <person name="Mei J."/>
            <person name="Sun J."/>
            <person name="Sun Y."/>
        </authorList>
    </citation>
    <scope>NUCLEOTIDE SEQUENCE [LARGE SCALE GENOMIC DNA]</scope>
    <source>
        <strain evidence="2">cv. E1</strain>
        <tissue evidence="1">Leaf</tissue>
    </source>
</reference>
<protein>
    <submittedName>
        <fullName evidence="1">Uncharacterized protein</fullName>
    </submittedName>
</protein>
<dbReference type="Proteomes" id="UP000828251">
    <property type="component" value="Unassembled WGS sequence"/>
</dbReference>
<name>A0A9D4AMA6_9ROSI</name>
<dbReference type="PANTHER" id="PTHR35757">
    <property type="entry name" value="THERMOSOME SUBUNIT GAMMA"/>
    <property type="match status" value="1"/>
</dbReference>
<organism evidence="1 2">
    <name type="scientific">Gossypium stocksii</name>
    <dbReference type="NCBI Taxonomy" id="47602"/>
    <lineage>
        <taxon>Eukaryota</taxon>
        <taxon>Viridiplantae</taxon>
        <taxon>Streptophyta</taxon>
        <taxon>Embryophyta</taxon>
        <taxon>Tracheophyta</taxon>
        <taxon>Spermatophyta</taxon>
        <taxon>Magnoliopsida</taxon>
        <taxon>eudicotyledons</taxon>
        <taxon>Gunneridae</taxon>
        <taxon>Pentapetalae</taxon>
        <taxon>rosids</taxon>
        <taxon>malvids</taxon>
        <taxon>Malvales</taxon>
        <taxon>Malvaceae</taxon>
        <taxon>Malvoideae</taxon>
        <taxon>Gossypium</taxon>
    </lineage>
</organism>
<proteinExistence type="predicted"/>
<evidence type="ECO:0000313" key="1">
    <source>
        <dbReference type="EMBL" id="KAH1130937.1"/>
    </source>
</evidence>